<dbReference type="InterPro" id="IPR036179">
    <property type="entry name" value="Ig-like_dom_sf"/>
</dbReference>
<dbReference type="InterPro" id="IPR013783">
    <property type="entry name" value="Ig-like_fold"/>
</dbReference>
<keyword evidence="1" id="KW-0732">Signal</keyword>
<organism evidence="7 8">
    <name type="scientific">Myripristis murdjan</name>
    <name type="common">pinecone soldierfish</name>
    <dbReference type="NCBI Taxonomy" id="586833"/>
    <lineage>
        <taxon>Eukaryota</taxon>
        <taxon>Metazoa</taxon>
        <taxon>Chordata</taxon>
        <taxon>Craniata</taxon>
        <taxon>Vertebrata</taxon>
        <taxon>Euteleostomi</taxon>
        <taxon>Actinopterygii</taxon>
        <taxon>Neopterygii</taxon>
        <taxon>Teleostei</taxon>
        <taxon>Neoteleostei</taxon>
        <taxon>Acanthomorphata</taxon>
        <taxon>Holocentriformes</taxon>
        <taxon>Holocentridae</taxon>
        <taxon>Myripristis</taxon>
    </lineage>
</organism>
<accession>A0A667WD75</accession>
<keyword evidence="8" id="KW-1185">Reference proteome</keyword>
<dbReference type="InParanoid" id="A0A667WD75"/>
<proteinExistence type="predicted"/>
<keyword evidence="5" id="KW-0472">Membrane</keyword>
<dbReference type="Proteomes" id="UP000472263">
    <property type="component" value="Chromosome 17"/>
</dbReference>
<keyword evidence="2" id="KW-1064">Adaptive immunity</keyword>
<dbReference type="GO" id="GO:0002250">
    <property type="term" value="P:adaptive immune response"/>
    <property type="evidence" value="ECO:0007669"/>
    <property type="project" value="UniProtKB-KW"/>
</dbReference>
<keyword evidence="2" id="KW-0391">Immunity</keyword>
<evidence type="ECO:0000313" key="7">
    <source>
        <dbReference type="Ensembl" id="ENSMMDP00005002745.1"/>
    </source>
</evidence>
<dbReference type="SUPFAM" id="SSF48726">
    <property type="entry name" value="Immunoglobulin"/>
    <property type="match status" value="1"/>
</dbReference>
<dbReference type="PANTHER" id="PTHR19367:SF18">
    <property type="entry name" value="T CELL RECEPTOR ALPHA VARIABLE 16"/>
    <property type="match status" value="1"/>
</dbReference>
<feature type="domain" description="Immunoglobulin V-set" evidence="6">
    <location>
        <begin position="3"/>
        <end position="66"/>
    </location>
</feature>
<dbReference type="PANTHER" id="PTHR19367">
    <property type="entry name" value="T-CELL RECEPTOR ALPHA CHAIN V REGION"/>
    <property type="match status" value="1"/>
</dbReference>
<evidence type="ECO:0000256" key="1">
    <source>
        <dbReference type="ARBA" id="ARBA00022729"/>
    </source>
</evidence>
<evidence type="ECO:0000259" key="6">
    <source>
        <dbReference type="Pfam" id="PF07686"/>
    </source>
</evidence>
<dbReference type="InterPro" id="IPR051287">
    <property type="entry name" value="TCR_variable_region"/>
</dbReference>
<evidence type="ECO:0000256" key="3">
    <source>
        <dbReference type="ARBA" id="ARBA00023170"/>
    </source>
</evidence>
<reference evidence="7" key="1">
    <citation type="submission" date="2019-06" db="EMBL/GenBank/DDBJ databases">
        <authorList>
            <consortium name="Wellcome Sanger Institute Data Sharing"/>
        </authorList>
    </citation>
    <scope>NUCLEOTIDE SEQUENCE [LARGE SCALE GENOMIC DNA]</scope>
</reference>
<keyword evidence="4" id="KW-0393">Immunoglobulin domain</keyword>
<protein>
    <recommendedName>
        <fullName evidence="6">Immunoglobulin V-set domain-containing protein</fullName>
    </recommendedName>
</protein>
<dbReference type="AlphaFoldDB" id="A0A667WD75"/>
<dbReference type="Ensembl" id="ENSMMDT00005002791.1">
    <property type="protein sequence ID" value="ENSMMDP00005002745.1"/>
    <property type="gene ID" value="ENSMMDG00005001525.1"/>
</dbReference>
<reference evidence="7" key="3">
    <citation type="submission" date="2025-09" db="UniProtKB">
        <authorList>
            <consortium name="Ensembl"/>
        </authorList>
    </citation>
    <scope>IDENTIFICATION</scope>
</reference>
<evidence type="ECO:0000256" key="2">
    <source>
        <dbReference type="ARBA" id="ARBA00023130"/>
    </source>
</evidence>
<dbReference type="CDD" id="cd00099">
    <property type="entry name" value="IgV"/>
    <property type="match status" value="1"/>
</dbReference>
<dbReference type="InterPro" id="IPR013106">
    <property type="entry name" value="Ig_V-set"/>
</dbReference>
<keyword evidence="5" id="KW-0812">Transmembrane</keyword>
<dbReference type="Pfam" id="PF07686">
    <property type="entry name" value="V-set"/>
    <property type="match status" value="1"/>
</dbReference>
<dbReference type="Gene3D" id="2.60.40.10">
    <property type="entry name" value="Immunoglobulins"/>
    <property type="match status" value="1"/>
</dbReference>
<evidence type="ECO:0000313" key="8">
    <source>
        <dbReference type="Proteomes" id="UP000472263"/>
    </source>
</evidence>
<name>A0A667WD75_9TELE</name>
<dbReference type="GeneTree" id="ENSGT01150000289128"/>
<keyword evidence="5" id="KW-1133">Transmembrane helix</keyword>
<feature type="transmembrane region" description="Helical" evidence="5">
    <location>
        <begin position="165"/>
        <end position="184"/>
    </location>
</feature>
<reference evidence="7" key="2">
    <citation type="submission" date="2025-08" db="UniProtKB">
        <authorList>
            <consortium name="Ensembl"/>
        </authorList>
    </citation>
    <scope>IDENTIFICATION</scope>
</reference>
<keyword evidence="3" id="KW-0675">Receptor</keyword>
<sequence>GIYLHWYRHQSDQAPQFILLKGAKGNTYEHIPNNRYGSKTSDTSTELTITGLTLADTALYYCALDTVIESLQEAVQKPEHRYLTILQRGGKWNSNHSFISDGLETKCQVCSSSWILLDSDNISSGSRTKIQNVSRAAKSHIRTDDGINISVNPSCSSFILEHTDFMMIICSIILLCVLCGENLLTKNKQQ</sequence>
<evidence type="ECO:0000256" key="4">
    <source>
        <dbReference type="ARBA" id="ARBA00023319"/>
    </source>
</evidence>
<evidence type="ECO:0000256" key="5">
    <source>
        <dbReference type="SAM" id="Phobius"/>
    </source>
</evidence>